<feature type="domain" description="ABC3 transporter permease C-terminal" evidence="8">
    <location>
        <begin position="283"/>
        <end position="401"/>
    </location>
</feature>
<dbReference type="Pfam" id="PF02687">
    <property type="entry name" value="FtsX"/>
    <property type="match status" value="1"/>
</dbReference>
<dbReference type="GO" id="GO:0022857">
    <property type="term" value="F:transmembrane transporter activity"/>
    <property type="evidence" value="ECO:0007669"/>
    <property type="project" value="TreeGrafter"/>
</dbReference>
<proteinExistence type="inferred from homology"/>
<dbReference type="Pfam" id="PF12704">
    <property type="entry name" value="MacB_PCD"/>
    <property type="match status" value="1"/>
</dbReference>
<accession>A0A1F6CAP8</accession>
<keyword evidence="3 7" id="KW-0812">Transmembrane</keyword>
<dbReference type="GO" id="GO:0005886">
    <property type="term" value="C:plasma membrane"/>
    <property type="evidence" value="ECO:0007669"/>
    <property type="project" value="UniProtKB-SubCell"/>
</dbReference>
<gene>
    <name evidence="10" type="ORF">A3F84_23765</name>
</gene>
<evidence type="ECO:0000313" key="10">
    <source>
        <dbReference type="EMBL" id="OGG46249.1"/>
    </source>
</evidence>
<keyword evidence="2" id="KW-1003">Cell membrane</keyword>
<organism evidence="10 11">
    <name type="scientific">Handelsmanbacteria sp. (strain RIFCSPLOWO2_12_FULL_64_10)</name>
    <dbReference type="NCBI Taxonomy" id="1817868"/>
    <lineage>
        <taxon>Bacteria</taxon>
        <taxon>Candidatus Handelsmaniibacteriota</taxon>
    </lineage>
</organism>
<evidence type="ECO:0000259" key="8">
    <source>
        <dbReference type="Pfam" id="PF02687"/>
    </source>
</evidence>
<feature type="domain" description="MacB-like periplasmic core" evidence="9">
    <location>
        <begin position="21"/>
        <end position="244"/>
    </location>
</feature>
<protein>
    <recommendedName>
        <fullName evidence="12">Multidrug ABC transporter substrate-binding protein</fullName>
    </recommendedName>
</protein>
<evidence type="ECO:0000256" key="6">
    <source>
        <dbReference type="ARBA" id="ARBA00038076"/>
    </source>
</evidence>
<evidence type="ECO:0000313" key="11">
    <source>
        <dbReference type="Proteomes" id="UP000178606"/>
    </source>
</evidence>
<evidence type="ECO:0000256" key="4">
    <source>
        <dbReference type="ARBA" id="ARBA00022989"/>
    </source>
</evidence>
<evidence type="ECO:0000256" key="5">
    <source>
        <dbReference type="ARBA" id="ARBA00023136"/>
    </source>
</evidence>
<feature type="transmembrane region" description="Helical" evidence="7">
    <location>
        <begin position="278"/>
        <end position="303"/>
    </location>
</feature>
<comment type="similarity">
    <text evidence="6">Belongs to the ABC-4 integral membrane protein family.</text>
</comment>
<evidence type="ECO:0000256" key="3">
    <source>
        <dbReference type="ARBA" id="ARBA00022692"/>
    </source>
</evidence>
<dbReference type="Proteomes" id="UP000178606">
    <property type="component" value="Unassembled WGS sequence"/>
</dbReference>
<comment type="subcellular location">
    <subcellularLocation>
        <location evidence="1">Cell membrane</location>
        <topology evidence="1">Multi-pass membrane protein</topology>
    </subcellularLocation>
</comment>
<dbReference type="AlphaFoldDB" id="A0A1F6CAP8"/>
<evidence type="ECO:0000256" key="1">
    <source>
        <dbReference type="ARBA" id="ARBA00004651"/>
    </source>
</evidence>
<comment type="caution">
    <text evidence="10">The sequence shown here is derived from an EMBL/GenBank/DDBJ whole genome shotgun (WGS) entry which is preliminary data.</text>
</comment>
<evidence type="ECO:0000256" key="7">
    <source>
        <dbReference type="SAM" id="Phobius"/>
    </source>
</evidence>
<dbReference type="InterPro" id="IPR003838">
    <property type="entry name" value="ABC3_permease_C"/>
</dbReference>
<keyword evidence="4 7" id="KW-1133">Transmembrane helix</keyword>
<evidence type="ECO:0000259" key="9">
    <source>
        <dbReference type="Pfam" id="PF12704"/>
    </source>
</evidence>
<evidence type="ECO:0008006" key="12">
    <source>
        <dbReference type="Google" id="ProtNLM"/>
    </source>
</evidence>
<keyword evidence="5 7" id="KW-0472">Membrane</keyword>
<feature type="transmembrane region" description="Helical" evidence="7">
    <location>
        <begin position="324"/>
        <end position="353"/>
    </location>
</feature>
<feature type="transmembrane region" description="Helical" evidence="7">
    <location>
        <begin position="21"/>
        <end position="42"/>
    </location>
</feature>
<name>A0A1F6CAP8_HANXR</name>
<dbReference type="EMBL" id="MFKF01000329">
    <property type="protein sequence ID" value="OGG46249.1"/>
    <property type="molecule type" value="Genomic_DNA"/>
</dbReference>
<evidence type="ECO:0000256" key="2">
    <source>
        <dbReference type="ARBA" id="ARBA00022475"/>
    </source>
</evidence>
<dbReference type="InterPro" id="IPR050250">
    <property type="entry name" value="Macrolide_Exporter_MacB"/>
</dbReference>
<dbReference type="PANTHER" id="PTHR30572:SF4">
    <property type="entry name" value="ABC TRANSPORTER PERMEASE YTRF"/>
    <property type="match status" value="1"/>
</dbReference>
<dbReference type="InterPro" id="IPR025857">
    <property type="entry name" value="MacB_PCD"/>
</dbReference>
<feature type="transmembrane region" description="Helical" evidence="7">
    <location>
        <begin position="373"/>
        <end position="394"/>
    </location>
</feature>
<sequence length="408" mass="44889">MNLREPIAVGLMQLRANKLRSLLTILGILIGVGSVVGIVSIGEGLRRTVVSEFDKVGGSSLIWVAPPREWERKGGRWVRRSWVDRLKEQDIAAIQAECPNVKRVLPFVGGGAQVRFRKAASDGQLRGTSPGYDEAMDWKVSQGRFISYRDIQDWRKVCVVGAKVKDDLFGKDGAIGREVKVNGMRYVVVGVMESKQAFGNDWGDQVIVPITTMQKRMTGRDYYDVMFIYVDGPEHVRETVQIIQRVIRRNHAHGSEFVIVSGESQLESIERVIMTMKMVAGGIAGISLLVGGIGIMNIMLVSVTERTREIGIRKAVGAKRRHILAQFIVESVVLSVFGGVVGIAFGIALGLGISTFIAQYTEFPFPSAVSYESVALALVFSAVIGIFFGVYPAVRAARLDPVEALRYE</sequence>
<dbReference type="PANTHER" id="PTHR30572">
    <property type="entry name" value="MEMBRANE COMPONENT OF TRANSPORTER-RELATED"/>
    <property type="match status" value="1"/>
</dbReference>
<reference evidence="10 11" key="1">
    <citation type="journal article" date="2016" name="Nat. Commun.">
        <title>Thousands of microbial genomes shed light on interconnected biogeochemical processes in an aquifer system.</title>
        <authorList>
            <person name="Anantharaman K."/>
            <person name="Brown C.T."/>
            <person name="Hug L.A."/>
            <person name="Sharon I."/>
            <person name="Castelle C.J."/>
            <person name="Probst A.J."/>
            <person name="Thomas B.C."/>
            <person name="Singh A."/>
            <person name="Wilkins M.J."/>
            <person name="Karaoz U."/>
            <person name="Brodie E.L."/>
            <person name="Williams K.H."/>
            <person name="Hubbard S.S."/>
            <person name="Banfield J.F."/>
        </authorList>
    </citation>
    <scope>NUCLEOTIDE SEQUENCE [LARGE SCALE GENOMIC DNA]</scope>
    <source>
        <strain evidence="11">RIFCSPLOWO2_12_FULL_64_10</strain>
    </source>
</reference>